<feature type="compositionally biased region" description="Basic residues" evidence="1">
    <location>
        <begin position="1"/>
        <end position="10"/>
    </location>
</feature>
<evidence type="ECO:0000256" key="1">
    <source>
        <dbReference type="SAM" id="MobiDB-lite"/>
    </source>
</evidence>
<proteinExistence type="predicted"/>
<dbReference type="Proteomes" id="UP001189429">
    <property type="component" value="Unassembled WGS sequence"/>
</dbReference>
<name>A0ABN9QXJ7_9DINO</name>
<sequence>ETAAQKRARLKREQQGAAASSGDAVADEKKTAAKLAKDGKDALQRYSNTTRQANHMVMNVEKQPTWAWASRGQEFIDMKELLTKITHDVMTSTLLSSAVSVDWPKLKAAVGAGNYKTVLTSLVGLTPDLSKIDGHLEILLGSYELRPQREAERLKQLQSS</sequence>
<evidence type="ECO:0000313" key="2">
    <source>
        <dbReference type="EMBL" id="CAK0810488.1"/>
    </source>
</evidence>
<evidence type="ECO:0000313" key="3">
    <source>
        <dbReference type="Proteomes" id="UP001189429"/>
    </source>
</evidence>
<protein>
    <submittedName>
        <fullName evidence="2">Uncharacterized protein</fullName>
    </submittedName>
</protein>
<dbReference type="EMBL" id="CAUYUJ010004669">
    <property type="protein sequence ID" value="CAK0810488.1"/>
    <property type="molecule type" value="Genomic_DNA"/>
</dbReference>
<gene>
    <name evidence="2" type="ORF">PCOR1329_LOCUS15443</name>
</gene>
<reference evidence="2" key="1">
    <citation type="submission" date="2023-10" db="EMBL/GenBank/DDBJ databases">
        <authorList>
            <person name="Chen Y."/>
            <person name="Shah S."/>
            <person name="Dougan E. K."/>
            <person name="Thang M."/>
            <person name="Chan C."/>
        </authorList>
    </citation>
    <scope>NUCLEOTIDE SEQUENCE [LARGE SCALE GENOMIC DNA]</scope>
</reference>
<feature type="compositionally biased region" description="Low complexity" evidence="1">
    <location>
        <begin position="15"/>
        <end position="24"/>
    </location>
</feature>
<organism evidence="2 3">
    <name type="scientific">Prorocentrum cordatum</name>
    <dbReference type="NCBI Taxonomy" id="2364126"/>
    <lineage>
        <taxon>Eukaryota</taxon>
        <taxon>Sar</taxon>
        <taxon>Alveolata</taxon>
        <taxon>Dinophyceae</taxon>
        <taxon>Prorocentrales</taxon>
        <taxon>Prorocentraceae</taxon>
        <taxon>Prorocentrum</taxon>
    </lineage>
</organism>
<feature type="non-terminal residue" evidence="2">
    <location>
        <position position="1"/>
    </location>
</feature>
<feature type="compositionally biased region" description="Basic and acidic residues" evidence="1">
    <location>
        <begin position="26"/>
        <end position="38"/>
    </location>
</feature>
<keyword evidence="3" id="KW-1185">Reference proteome</keyword>
<comment type="caution">
    <text evidence="2">The sequence shown here is derived from an EMBL/GenBank/DDBJ whole genome shotgun (WGS) entry which is preliminary data.</text>
</comment>
<feature type="region of interest" description="Disordered" evidence="1">
    <location>
        <begin position="1"/>
        <end position="38"/>
    </location>
</feature>
<accession>A0ABN9QXJ7</accession>